<dbReference type="EMBL" id="UOEU01000804">
    <property type="protein sequence ID" value="VAW40609.1"/>
    <property type="molecule type" value="Genomic_DNA"/>
</dbReference>
<gene>
    <name evidence="1" type="ORF">MNBD_CHLOROFLEXI01-4484</name>
</gene>
<proteinExistence type="predicted"/>
<organism evidence="1">
    <name type="scientific">hydrothermal vent metagenome</name>
    <dbReference type="NCBI Taxonomy" id="652676"/>
    <lineage>
        <taxon>unclassified sequences</taxon>
        <taxon>metagenomes</taxon>
        <taxon>ecological metagenomes</taxon>
    </lineage>
</organism>
<reference evidence="1" key="1">
    <citation type="submission" date="2018-06" db="EMBL/GenBank/DDBJ databases">
        <authorList>
            <person name="Zhirakovskaya E."/>
        </authorList>
    </citation>
    <scope>NUCLEOTIDE SEQUENCE</scope>
</reference>
<protein>
    <submittedName>
        <fullName evidence="1">Uncharacterized protein</fullName>
    </submittedName>
</protein>
<dbReference type="AlphaFoldDB" id="A0A3B0VUS9"/>
<evidence type="ECO:0000313" key="1">
    <source>
        <dbReference type="EMBL" id="VAW40609.1"/>
    </source>
</evidence>
<sequence length="46" mass="5554">MKNFNFWQKWLLFVSLYLVLFGLILAFFGQSSLMDFIFNNQIDPVF</sequence>
<name>A0A3B0VUS9_9ZZZZ</name>
<accession>A0A3B0VUS9</accession>